<evidence type="ECO:0000256" key="7">
    <source>
        <dbReference type="SAM" id="Phobius"/>
    </source>
</evidence>
<dbReference type="EC" id="2.3.1.-" evidence="8"/>
<dbReference type="GO" id="GO:0008610">
    <property type="term" value="P:lipid biosynthetic process"/>
    <property type="evidence" value="ECO:0007669"/>
    <property type="project" value="UniProtKB-ARBA"/>
</dbReference>
<evidence type="ECO:0000256" key="6">
    <source>
        <dbReference type="ARBA" id="ARBA00023315"/>
    </source>
</evidence>
<sequence length="328" mass="37464">MKKGIGAKLVYFIVLALALYLRIVPRNIALKTGALLSWIYWTVLRFQDKRRNITLEGMKNLYPDKSKEELLKLLKKVCDHFGTFIVEGWRVIHLTRENLTQRVKIEGMEHLEKAFVKKKGVIFATAHFGNFELANGAFALLGYPVWSVIREVDNPSLDRLLDSARCVTGLHVIKKESAAKEIIKHLRAGHIITVNIDQNAGFNNIFIPFFGKLAATFTTPAVMGARTGAIILPVMSFRDEATDTYTIRVYPEVKQETTGDRNADIRLVMMKLTATLEDAIRQAPEQWLWIHRRWKTKPDEKDLEAIKRETKIIDDFLASQKDMARAAN</sequence>
<dbReference type="PANTHER" id="PTHR30606">
    <property type="entry name" value="LIPID A BIOSYNTHESIS LAUROYL ACYLTRANSFERASE"/>
    <property type="match status" value="1"/>
</dbReference>
<dbReference type="AlphaFoldDB" id="A0A3B1CC49"/>
<gene>
    <name evidence="8" type="ORF">MNBD_NITROSPINAE01-1852</name>
</gene>
<keyword evidence="2" id="KW-1003">Cell membrane</keyword>
<dbReference type="GO" id="GO:0016746">
    <property type="term" value="F:acyltransferase activity"/>
    <property type="evidence" value="ECO:0007669"/>
    <property type="project" value="UniProtKB-KW"/>
</dbReference>
<protein>
    <submittedName>
        <fullName evidence="8">Lipid A biosynthesis lauroyl acyltransferase</fullName>
        <ecNumber evidence="8">2.3.1.-</ecNumber>
    </submittedName>
</protein>
<evidence type="ECO:0000256" key="5">
    <source>
        <dbReference type="ARBA" id="ARBA00023136"/>
    </source>
</evidence>
<evidence type="ECO:0000256" key="2">
    <source>
        <dbReference type="ARBA" id="ARBA00022475"/>
    </source>
</evidence>
<evidence type="ECO:0000313" key="8">
    <source>
        <dbReference type="EMBL" id="VAX21584.1"/>
    </source>
</evidence>
<proteinExistence type="predicted"/>
<dbReference type="InterPro" id="IPR004960">
    <property type="entry name" value="LipA_acyltrans"/>
</dbReference>
<dbReference type="EMBL" id="UOGC01000122">
    <property type="protein sequence ID" value="VAX21584.1"/>
    <property type="molecule type" value="Genomic_DNA"/>
</dbReference>
<dbReference type="GO" id="GO:1901137">
    <property type="term" value="P:carbohydrate derivative biosynthetic process"/>
    <property type="evidence" value="ECO:0007669"/>
    <property type="project" value="UniProtKB-ARBA"/>
</dbReference>
<dbReference type="PANTHER" id="PTHR30606:SF10">
    <property type="entry name" value="PHOSPHATIDYLINOSITOL MANNOSIDE ACYLTRANSFERASE"/>
    <property type="match status" value="1"/>
</dbReference>
<keyword evidence="7" id="KW-0812">Transmembrane</keyword>
<feature type="transmembrane region" description="Helical" evidence="7">
    <location>
        <begin position="5"/>
        <end position="22"/>
    </location>
</feature>
<keyword evidence="7" id="KW-1133">Transmembrane helix</keyword>
<keyword evidence="4 8" id="KW-0808">Transferase</keyword>
<keyword evidence="6 8" id="KW-0012">Acyltransferase</keyword>
<dbReference type="PIRSF" id="PIRSF026649">
    <property type="entry name" value="MsbB"/>
    <property type="match status" value="1"/>
</dbReference>
<accession>A0A3B1CC49</accession>
<organism evidence="8">
    <name type="scientific">hydrothermal vent metagenome</name>
    <dbReference type="NCBI Taxonomy" id="652676"/>
    <lineage>
        <taxon>unclassified sequences</taxon>
        <taxon>metagenomes</taxon>
        <taxon>ecological metagenomes</taxon>
    </lineage>
</organism>
<dbReference type="CDD" id="cd07984">
    <property type="entry name" value="LPLAT_LABLAT-like"/>
    <property type="match status" value="1"/>
</dbReference>
<evidence type="ECO:0000256" key="1">
    <source>
        <dbReference type="ARBA" id="ARBA00004533"/>
    </source>
</evidence>
<reference evidence="8" key="1">
    <citation type="submission" date="2018-06" db="EMBL/GenBank/DDBJ databases">
        <authorList>
            <person name="Zhirakovskaya E."/>
        </authorList>
    </citation>
    <scope>NUCLEOTIDE SEQUENCE</scope>
</reference>
<name>A0A3B1CC49_9ZZZZ</name>
<evidence type="ECO:0000256" key="3">
    <source>
        <dbReference type="ARBA" id="ARBA00022519"/>
    </source>
</evidence>
<comment type="subcellular location">
    <subcellularLocation>
        <location evidence="1">Cell inner membrane</location>
    </subcellularLocation>
</comment>
<keyword evidence="3" id="KW-0997">Cell inner membrane</keyword>
<evidence type="ECO:0000256" key="4">
    <source>
        <dbReference type="ARBA" id="ARBA00022679"/>
    </source>
</evidence>
<dbReference type="GO" id="GO:0005886">
    <property type="term" value="C:plasma membrane"/>
    <property type="evidence" value="ECO:0007669"/>
    <property type="project" value="UniProtKB-SubCell"/>
</dbReference>
<dbReference type="Pfam" id="PF03279">
    <property type="entry name" value="Lip_A_acyltrans"/>
    <property type="match status" value="1"/>
</dbReference>
<keyword evidence="5 7" id="KW-0472">Membrane</keyword>